<dbReference type="SUPFAM" id="SSF101148">
    <property type="entry name" value="Plant invertase/pectin methylesterase inhibitor"/>
    <property type="match status" value="1"/>
</dbReference>
<proteinExistence type="predicted"/>
<dbReference type="GO" id="GO:0046910">
    <property type="term" value="F:pectinesterase inhibitor activity"/>
    <property type="evidence" value="ECO:0007669"/>
    <property type="project" value="InterPro"/>
</dbReference>
<dbReference type="InterPro" id="IPR035513">
    <property type="entry name" value="Invertase/methylesterase_inhib"/>
</dbReference>
<dbReference type="EMBL" id="BKCP01004616">
    <property type="protein sequence ID" value="GER32559.1"/>
    <property type="molecule type" value="Genomic_DNA"/>
</dbReference>
<comment type="caution">
    <text evidence="2">The sequence shown here is derived from an EMBL/GenBank/DDBJ whole genome shotgun (WGS) entry which is preliminary data.</text>
</comment>
<organism evidence="2 3">
    <name type="scientific">Striga asiatica</name>
    <name type="common">Asiatic witchweed</name>
    <name type="synonym">Buchnera asiatica</name>
    <dbReference type="NCBI Taxonomy" id="4170"/>
    <lineage>
        <taxon>Eukaryota</taxon>
        <taxon>Viridiplantae</taxon>
        <taxon>Streptophyta</taxon>
        <taxon>Embryophyta</taxon>
        <taxon>Tracheophyta</taxon>
        <taxon>Spermatophyta</taxon>
        <taxon>Magnoliopsida</taxon>
        <taxon>eudicotyledons</taxon>
        <taxon>Gunneridae</taxon>
        <taxon>Pentapetalae</taxon>
        <taxon>asterids</taxon>
        <taxon>lamiids</taxon>
        <taxon>Lamiales</taxon>
        <taxon>Orobanchaceae</taxon>
        <taxon>Buchnereae</taxon>
        <taxon>Striga</taxon>
    </lineage>
</organism>
<accession>A0A5A7PIH1</accession>
<gene>
    <name evidence="2" type="ORF">STAS_08625</name>
</gene>
<feature type="region of interest" description="Disordered" evidence="1">
    <location>
        <begin position="12"/>
        <end position="39"/>
    </location>
</feature>
<evidence type="ECO:0000313" key="3">
    <source>
        <dbReference type="Proteomes" id="UP000325081"/>
    </source>
</evidence>
<evidence type="ECO:0000256" key="1">
    <source>
        <dbReference type="SAM" id="MobiDB-lite"/>
    </source>
</evidence>
<dbReference type="InterPro" id="IPR006501">
    <property type="entry name" value="Pectinesterase_inhib_dom"/>
</dbReference>
<dbReference type="Gene3D" id="1.20.140.40">
    <property type="entry name" value="Invertase/pectin methylesterase inhibitor family protein"/>
    <property type="match status" value="1"/>
</dbReference>
<sequence length="217" mass="24103">MGRKLASYLCAGLSRKKPTTSDASPEKAPSSSGHRRFGSKDEGLWKKTIILGEKCRVPDEEDDEGVVVYDEKGERVSTYHHRKTSPAGSGLIGSPLSNSNFATLAIRPISVAGPCAKEIHKVIEQKYRSLIDPSREVRERYQKCMVAYNQAIYYIDEAKRRIKIGDYKRVKSYLSGASKRAASCDAKFARPPPEPEALKIASKKLRDLCSIVEAIII</sequence>
<evidence type="ECO:0000313" key="2">
    <source>
        <dbReference type="EMBL" id="GER32559.1"/>
    </source>
</evidence>
<dbReference type="PANTHER" id="PTHR36801">
    <property type="entry name" value="OS06G0150200 PROTEIN"/>
    <property type="match status" value="1"/>
</dbReference>
<reference evidence="3" key="1">
    <citation type="journal article" date="2019" name="Curr. Biol.">
        <title>Genome Sequence of Striga asiatica Provides Insight into the Evolution of Plant Parasitism.</title>
        <authorList>
            <person name="Yoshida S."/>
            <person name="Kim S."/>
            <person name="Wafula E.K."/>
            <person name="Tanskanen J."/>
            <person name="Kim Y.M."/>
            <person name="Honaas L."/>
            <person name="Yang Z."/>
            <person name="Spallek T."/>
            <person name="Conn C.E."/>
            <person name="Ichihashi Y."/>
            <person name="Cheong K."/>
            <person name="Cui S."/>
            <person name="Der J.P."/>
            <person name="Gundlach H."/>
            <person name="Jiao Y."/>
            <person name="Hori C."/>
            <person name="Ishida J.K."/>
            <person name="Kasahara H."/>
            <person name="Kiba T."/>
            <person name="Kim M.S."/>
            <person name="Koo N."/>
            <person name="Laohavisit A."/>
            <person name="Lee Y.H."/>
            <person name="Lumba S."/>
            <person name="McCourt P."/>
            <person name="Mortimer J.C."/>
            <person name="Mutuku J.M."/>
            <person name="Nomura T."/>
            <person name="Sasaki-Sekimoto Y."/>
            <person name="Seto Y."/>
            <person name="Wang Y."/>
            <person name="Wakatake T."/>
            <person name="Sakakibara H."/>
            <person name="Demura T."/>
            <person name="Yamaguchi S."/>
            <person name="Yoneyama K."/>
            <person name="Manabe R.I."/>
            <person name="Nelson D.C."/>
            <person name="Schulman A.H."/>
            <person name="Timko M.P."/>
            <person name="dePamphilis C.W."/>
            <person name="Choi D."/>
            <person name="Shirasu K."/>
        </authorList>
    </citation>
    <scope>NUCLEOTIDE SEQUENCE [LARGE SCALE GENOMIC DNA]</scope>
    <source>
        <strain evidence="3">cv. UVA1</strain>
    </source>
</reference>
<dbReference type="OrthoDB" id="913982at2759"/>
<dbReference type="Proteomes" id="UP000325081">
    <property type="component" value="Unassembled WGS sequence"/>
</dbReference>
<name>A0A5A7PIH1_STRAF</name>
<protein>
    <submittedName>
        <fullName evidence="2">Plant invertase/pectin methylesterase inhibitor</fullName>
    </submittedName>
</protein>
<dbReference type="InterPro" id="IPR034086">
    <property type="entry name" value="PMEI_plant"/>
</dbReference>
<dbReference type="AlphaFoldDB" id="A0A5A7PIH1"/>
<dbReference type="PANTHER" id="PTHR36801:SF3">
    <property type="entry name" value="OS06G0150300 PROTEIN"/>
    <property type="match status" value="1"/>
</dbReference>
<dbReference type="CDD" id="cd15797">
    <property type="entry name" value="PMEI"/>
    <property type="match status" value="1"/>
</dbReference>
<keyword evidence="3" id="KW-1185">Reference proteome</keyword>
<dbReference type="NCBIfam" id="TIGR01614">
    <property type="entry name" value="PME_inhib"/>
    <property type="match status" value="1"/>
</dbReference>